<evidence type="ECO:0000256" key="1">
    <source>
        <dbReference type="SAM" id="MobiDB-lite"/>
    </source>
</evidence>
<dbReference type="SUPFAM" id="SSF158573">
    <property type="entry name" value="GINS helical bundle-like"/>
    <property type="match status" value="1"/>
</dbReference>
<proteinExistence type="predicted"/>
<feature type="region of interest" description="Disordered" evidence="1">
    <location>
        <begin position="54"/>
        <end position="81"/>
    </location>
</feature>
<keyword evidence="3" id="KW-1185">Reference proteome</keyword>
<dbReference type="InterPro" id="IPR036224">
    <property type="entry name" value="GINS_bundle-like_dom_sf"/>
</dbReference>
<reference evidence="2 3" key="1">
    <citation type="submission" date="2024-03" db="EMBL/GenBank/DDBJ databases">
        <title>The Acrasis kona genome and developmental transcriptomes reveal deep origins of eukaryotic multicellular pathways.</title>
        <authorList>
            <person name="Sheikh S."/>
            <person name="Fu C.-J."/>
            <person name="Brown M.W."/>
            <person name="Baldauf S.L."/>
        </authorList>
    </citation>
    <scope>NUCLEOTIDE SEQUENCE [LARGE SCALE GENOMIC DNA]</scope>
    <source>
        <strain evidence="2 3">ATCC MYA-3509</strain>
    </source>
</reference>
<dbReference type="PANTHER" id="PTHR22768:SF0">
    <property type="entry name" value="DNA REPLICATION COMPLEX GINS PROTEIN PSF3"/>
    <property type="match status" value="1"/>
</dbReference>
<dbReference type="GO" id="GO:1902975">
    <property type="term" value="P:mitotic DNA replication initiation"/>
    <property type="evidence" value="ECO:0007669"/>
    <property type="project" value="TreeGrafter"/>
</dbReference>
<organism evidence="2 3">
    <name type="scientific">Acrasis kona</name>
    <dbReference type="NCBI Taxonomy" id="1008807"/>
    <lineage>
        <taxon>Eukaryota</taxon>
        <taxon>Discoba</taxon>
        <taxon>Heterolobosea</taxon>
        <taxon>Tetramitia</taxon>
        <taxon>Eutetramitia</taxon>
        <taxon>Acrasidae</taxon>
        <taxon>Acrasis</taxon>
    </lineage>
</organism>
<dbReference type="AlphaFoldDB" id="A0AAW2Z3T1"/>
<feature type="compositionally biased region" description="Acidic residues" evidence="1">
    <location>
        <begin position="66"/>
        <end position="75"/>
    </location>
</feature>
<dbReference type="GO" id="GO:0000811">
    <property type="term" value="C:GINS complex"/>
    <property type="evidence" value="ECO:0007669"/>
    <property type="project" value="TreeGrafter"/>
</dbReference>
<dbReference type="Proteomes" id="UP001431209">
    <property type="component" value="Unassembled WGS sequence"/>
</dbReference>
<dbReference type="InterPro" id="IPR038437">
    <property type="entry name" value="GINS_Psf3_sf"/>
</dbReference>
<evidence type="ECO:0000313" key="2">
    <source>
        <dbReference type="EMBL" id="KAL0484015.1"/>
    </source>
</evidence>
<protein>
    <submittedName>
        <fullName evidence="2">DNA replication complex GINS protein</fullName>
    </submittedName>
</protein>
<dbReference type="CDD" id="cd11713">
    <property type="entry name" value="GINS_A_psf3"/>
    <property type="match status" value="1"/>
</dbReference>
<sequence>MGYLDIDEILSEQENINVMLNNDAYDLATLLTKKDAKKNTDMNVELLPNQDLDDSIHSVTSTSSDLVEDDEDDEDDNKKLNSTNIQAKTKLNMPYWLAKELGKKHFVVVEFPSWMKVLESCKADWASVNINSITQHFYNFGQDLSYYIFNKNKFSEEREELAERLSKNVFEAFVKRFPLILQHSISASTENNSQIVRMLSVLEERLYRTGQTAQDEYANWKVNGVGLSIVKQSILMKQEATTQYIVPASAQKPTQPVDEEGTQQQARKRRKNNDGSIRATAK</sequence>
<dbReference type="PANTHER" id="PTHR22768">
    <property type="entry name" value="DNA REPLICATION COMPLEX GINS PROTEIN PSF3"/>
    <property type="match status" value="1"/>
</dbReference>
<dbReference type="InterPro" id="IPR010492">
    <property type="entry name" value="GINS_Psf3"/>
</dbReference>
<feature type="region of interest" description="Disordered" evidence="1">
    <location>
        <begin position="247"/>
        <end position="282"/>
    </location>
</feature>
<evidence type="ECO:0000313" key="3">
    <source>
        <dbReference type="Proteomes" id="UP001431209"/>
    </source>
</evidence>
<comment type="caution">
    <text evidence="2">The sequence shown here is derived from an EMBL/GenBank/DDBJ whole genome shotgun (WGS) entry which is preliminary data.</text>
</comment>
<name>A0AAW2Z3T1_9EUKA</name>
<gene>
    <name evidence="2" type="ORF">AKO1_004630</name>
</gene>
<dbReference type="SUPFAM" id="SSF160059">
    <property type="entry name" value="PriA/YqbF domain"/>
    <property type="match status" value="1"/>
</dbReference>
<dbReference type="EMBL" id="JAOPGA020001010">
    <property type="protein sequence ID" value="KAL0484015.1"/>
    <property type="molecule type" value="Genomic_DNA"/>
</dbReference>
<accession>A0AAW2Z3T1</accession>
<dbReference type="Gene3D" id="1.20.58.2050">
    <property type="match status" value="1"/>
</dbReference>